<reference evidence="1 2" key="1">
    <citation type="journal article" date="2017" name="Int. J. Syst. Evol. Microbiol.">
        <title>Aquarickettsiella crustaci n. gen. n. sp. (Gammaproteobacteria: Legionellales: Coxiellaceae); a bacterial pathogen of the freshwater crustacean: Gammarus fossarum (Malacostraca: Amphipoda).</title>
        <authorList>
            <person name="Bojko J."/>
            <person name="Dunn A.M."/>
            <person name="Stebbing P.D."/>
            <person name="Van Aerle R."/>
            <person name="Bacela-Spychalska K."/>
            <person name="Bean T.P."/>
            <person name="Stentiford G.D."/>
        </authorList>
    </citation>
    <scope>NUCLEOTIDE SEQUENCE [LARGE SCALE GENOMIC DNA]</scope>
    <source>
        <strain evidence="1">RA15029</strain>
    </source>
</reference>
<sequence>MVGITFSNDKDLLENIARLLRFIKEPRSLASLLKTYPRRILKARLDELEFKSNDFGDNKCFTIKYKGRITEILFINQLLNPIDVIASDKENFIEKLKWAKFIDPKLKFKTVLENILAELNKKNIALNIHNIINFVQKNHLNNFFEQRKKIKISFLFNYLKISLLKIVSLKKFQGSAESLLASATNLTQDCLLDLNTIIFALNNLARLKNIAENDVDYLKNIVKIIFSYRKLLNKVVAISPIDELSAIEIQSLIDATIEDNLDNKSIKSDFIFFKKYYFGQPGFRSILLDNDLYNLIQTGHDKLNSFTAEYIKITGLIEGLSIYSDKIPEIIALSTDLINFTNQYFESLLIISISKLENKNHVQMKIFEDFQFRARLAINKFREKNILSLNQMNILHKILNAIATLMPNFIISRKTRITFFQKYTPQSKQLAKIENAVQSVTLNSELENQDYLPSCVSLEPIASRTEEVLSTIF</sequence>
<protein>
    <submittedName>
        <fullName evidence="1">Uncharacterized protein</fullName>
    </submittedName>
</protein>
<dbReference type="AlphaFoldDB" id="A0A370CJQ0"/>
<accession>A0A370CJQ0</accession>
<reference evidence="1 2" key="2">
    <citation type="journal article" date="2018" name="J. Invertebr. Pathol.">
        <title>'Candidatus Aquirickettsiella gammari' (Gammaproteobacteria: Legionellales: Coxiellaceae): A bacterial pathogen of the freshwater crustacean Gammarus fossarum (Malacostraca: Amphipoda).</title>
        <authorList>
            <person name="Bojko J."/>
            <person name="Dunn A.M."/>
            <person name="Stebbing P.D."/>
            <person name="van Aerle R."/>
            <person name="Bacela-Spychalska K."/>
            <person name="Bean T.P."/>
            <person name="Urrutia A."/>
            <person name="Stentiford G.D."/>
        </authorList>
    </citation>
    <scope>NUCLEOTIDE SEQUENCE [LARGE SCALE GENOMIC DNA]</scope>
    <source>
        <strain evidence="1">RA15029</strain>
    </source>
</reference>
<evidence type="ECO:0000313" key="2">
    <source>
        <dbReference type="Proteomes" id="UP000226429"/>
    </source>
</evidence>
<dbReference type="Proteomes" id="UP000226429">
    <property type="component" value="Unassembled WGS sequence"/>
</dbReference>
<evidence type="ECO:0000313" key="1">
    <source>
        <dbReference type="EMBL" id="RDH41045.1"/>
    </source>
</evidence>
<name>A0A370CJQ0_9COXI</name>
<keyword evidence="2" id="KW-1185">Reference proteome</keyword>
<dbReference type="EMBL" id="NMOS02000001">
    <property type="protein sequence ID" value="RDH41045.1"/>
    <property type="molecule type" value="Genomic_DNA"/>
</dbReference>
<proteinExistence type="predicted"/>
<comment type="caution">
    <text evidence="1">The sequence shown here is derived from an EMBL/GenBank/DDBJ whole genome shotgun (WGS) entry which is preliminary data.</text>
</comment>
<gene>
    <name evidence="1" type="ORF">CFE62_000020</name>
</gene>
<organism evidence="1 2">
    <name type="scientific">Candidatus Aquirickettsiella gammari</name>
    <dbReference type="NCBI Taxonomy" id="2016198"/>
    <lineage>
        <taxon>Bacteria</taxon>
        <taxon>Pseudomonadati</taxon>
        <taxon>Pseudomonadota</taxon>
        <taxon>Gammaproteobacteria</taxon>
        <taxon>Legionellales</taxon>
        <taxon>Coxiellaceae</taxon>
        <taxon>Candidatus Aquirickettsiella</taxon>
    </lineage>
</organism>